<feature type="compositionally biased region" description="Basic residues" evidence="1">
    <location>
        <begin position="73"/>
        <end position="91"/>
    </location>
</feature>
<reference evidence="2" key="1">
    <citation type="submission" date="2012-04" db="EMBL/GenBank/DDBJ databases">
        <title>The Genome Sequence of Fusarium oxysporum melonis.</title>
        <authorList>
            <consortium name="The Broad Institute Genome Sequencing Platform"/>
            <person name="Ma L.-J."/>
            <person name="Gale L.R."/>
            <person name="Schwartz D.C."/>
            <person name="Zhou S."/>
            <person name="Corby-Kistler H."/>
            <person name="Young S.K."/>
            <person name="Zeng Q."/>
            <person name="Gargeya S."/>
            <person name="Fitzgerald M."/>
            <person name="Haas B."/>
            <person name="Abouelleil A."/>
            <person name="Alvarado L."/>
            <person name="Arachchi H.M."/>
            <person name="Berlin A."/>
            <person name="Brown A."/>
            <person name="Chapman S.B."/>
            <person name="Chen Z."/>
            <person name="Dunbar C."/>
            <person name="Freedman E."/>
            <person name="Gearin G."/>
            <person name="Goldberg J."/>
            <person name="Griggs A."/>
            <person name="Gujja S."/>
            <person name="Heiman D."/>
            <person name="Howarth C."/>
            <person name="Larson L."/>
            <person name="Lui A."/>
            <person name="MacDonald P.J.P."/>
            <person name="Montmayeur A."/>
            <person name="Murphy C."/>
            <person name="Neiman D."/>
            <person name="Pearson M."/>
            <person name="Priest M."/>
            <person name="Roberts A."/>
            <person name="Saif S."/>
            <person name="Shea T."/>
            <person name="Shenoy N."/>
            <person name="Sisk P."/>
            <person name="Stolte C."/>
            <person name="Sykes S."/>
            <person name="Wortman J."/>
            <person name="Nusbaum C."/>
            <person name="Birren B."/>
        </authorList>
    </citation>
    <scope>NUCLEOTIDE SEQUENCE</scope>
    <source>
        <strain evidence="2">26406</strain>
    </source>
</reference>
<reference evidence="2" key="2">
    <citation type="submission" date="2012-05" db="EMBL/GenBank/DDBJ databases">
        <title>Annotation of the Genome Sequence of Fusarium oxysporum f. sp. melonis 26406.</title>
        <authorList>
            <consortium name="The Broad Institute Genomics Platform"/>
            <person name="Ma L.-J."/>
            <person name="Corby-Kistler H."/>
            <person name="Broz K."/>
            <person name="Gale L.R."/>
            <person name="Jonkers W."/>
            <person name="O'Donnell K."/>
            <person name="Ploetz R."/>
            <person name="Steinberg C."/>
            <person name="Schwartz D.C."/>
            <person name="VanEtten H."/>
            <person name="Zhou S."/>
            <person name="Young S.K."/>
            <person name="Zeng Q."/>
            <person name="Gargeya S."/>
            <person name="Fitzgerald M."/>
            <person name="Abouelleil A."/>
            <person name="Alvarado L."/>
            <person name="Chapman S.B."/>
            <person name="Gainer-Dewar J."/>
            <person name="Goldberg J."/>
            <person name="Griggs A."/>
            <person name="Gujja S."/>
            <person name="Hansen M."/>
            <person name="Howarth C."/>
            <person name="Imamovic A."/>
            <person name="Ireland A."/>
            <person name="Larimer J."/>
            <person name="McCowan C."/>
            <person name="Murphy C."/>
            <person name="Pearson M."/>
            <person name="Poon T.W."/>
            <person name="Priest M."/>
            <person name="Roberts A."/>
            <person name="Saif S."/>
            <person name="Shea T."/>
            <person name="Sykes S."/>
            <person name="Wortman J."/>
            <person name="Nusbaum C."/>
            <person name="Birren B."/>
        </authorList>
    </citation>
    <scope>NUCLEOTIDE SEQUENCE</scope>
    <source>
        <strain evidence="2">26406</strain>
    </source>
</reference>
<dbReference type="EMBL" id="JH659428">
    <property type="protein sequence ID" value="EXK25058.1"/>
    <property type="molecule type" value="Genomic_DNA"/>
</dbReference>
<dbReference type="Proteomes" id="UP000030703">
    <property type="component" value="Unassembled WGS sequence"/>
</dbReference>
<organism evidence="2">
    <name type="scientific">Fusarium oxysporum f. sp. melonis 26406</name>
    <dbReference type="NCBI Taxonomy" id="1089452"/>
    <lineage>
        <taxon>Eukaryota</taxon>
        <taxon>Fungi</taxon>
        <taxon>Dikarya</taxon>
        <taxon>Ascomycota</taxon>
        <taxon>Pezizomycotina</taxon>
        <taxon>Sordariomycetes</taxon>
        <taxon>Hypocreomycetidae</taxon>
        <taxon>Hypocreales</taxon>
        <taxon>Nectriaceae</taxon>
        <taxon>Fusarium</taxon>
        <taxon>Fusarium oxysporum species complex</taxon>
    </lineage>
</organism>
<dbReference type="AlphaFoldDB" id="W9Z9Y8"/>
<name>W9Z9Y8_FUSOX</name>
<feature type="region of interest" description="Disordered" evidence="1">
    <location>
        <begin position="70"/>
        <end position="98"/>
    </location>
</feature>
<evidence type="ECO:0000313" key="2">
    <source>
        <dbReference type="EMBL" id="EXK25058.1"/>
    </source>
</evidence>
<gene>
    <name evidence="2" type="ORF">FOMG_18263</name>
</gene>
<protein>
    <submittedName>
        <fullName evidence="2">Uncharacterized protein</fullName>
    </submittedName>
</protein>
<evidence type="ECO:0000256" key="1">
    <source>
        <dbReference type="SAM" id="MobiDB-lite"/>
    </source>
</evidence>
<sequence>MIARTWCETFSRCRSITVSSTVGSTIRKGVAGTEPSRNSHQCHGGVGCVASRFAIGDMVSDGSRSAVTVAWRGGRRGRRGHRKRRQGKRTSYRAGPSF</sequence>
<accession>W9Z9Y8</accession>
<proteinExistence type="predicted"/>
<dbReference type="VEuPathDB" id="FungiDB:FOMG_18263"/>
<dbReference type="HOGENOM" id="CLU_2333677_0_0_1"/>